<evidence type="ECO:0000259" key="1">
    <source>
        <dbReference type="Pfam" id="PF03432"/>
    </source>
</evidence>
<feature type="domain" description="MobA/VirD2-like nuclease" evidence="1">
    <location>
        <begin position="19"/>
        <end position="147"/>
    </location>
</feature>
<keyword evidence="3" id="KW-1185">Reference proteome</keyword>
<gene>
    <name evidence="2" type="ordered locus">CLOST_0306</name>
</gene>
<sequence length="469" mass="55524">MAITKIHPIKSNLKKSIDYICNSEKTLEEIYVKTNLCSRENAHKEFEITKKQFHSKTKTLAHHLIQSFLPGEVSYEEAHKVGKELCESIFGQDYEYILATHVDKNNIHNHVIFNSVDVNQGKVYQSYYGSYMKIRNKSDRICKEHNLSIITPEIQKDIDYLKTRTFTNWFDWKQDKLGKSAKSSLKEALSSAIDLADNWREFLDLMIKYDYEIKQGKHIAFKHKSQDRFIRAKTLGEAFTEDNIRQAIRTNFAKRKDEKLTSGFIEWLNNEKARIEKIEATKANIASRIGKIVKVVKNYRIRFQNLCREEVAIKKVTPYIETCVNKRAHYEGHIKNPNDKIYNLINKKDIQAYQNSFIKVEEFLKRYPKYKELVLKGIKDKTVFQKLKQQYSSIDKEKGIIYKEIIKLENEFDILVLERERIEKLEQKNIPKENNKEETYEEKVERALAKKREMAVDKPKKKKSRDMEL</sequence>
<dbReference type="Pfam" id="PF03432">
    <property type="entry name" value="Relaxase"/>
    <property type="match status" value="1"/>
</dbReference>
<reference evidence="3" key="1">
    <citation type="journal article" date="2010" name="BMC Genomics">
        <title>Clostridium sticklandii, a specialist in amino acid degradation:revisiting its metabolism through its genome sequence.</title>
        <authorList>
            <person name="Fonknechten N."/>
            <person name="Chaussonnerie S."/>
            <person name="Tricot S."/>
            <person name="Lajus A."/>
            <person name="Andreesen J.R."/>
            <person name="Perchat N."/>
            <person name="Pelletier E."/>
            <person name="Gouyvenoux M."/>
            <person name="Barbe V."/>
            <person name="Salanoubat M."/>
            <person name="Le Paslier D."/>
            <person name="Weissenbach J."/>
            <person name="Cohen G.N."/>
            <person name="Kreimeyer A."/>
        </authorList>
    </citation>
    <scope>NUCLEOTIDE SEQUENCE [LARGE SCALE GENOMIC DNA]</scope>
    <source>
        <strain evidence="3">ATCC 12662 / DSM 519 / JCM 1433 / CCUG 9281 / NCIMB 10654 / HF</strain>
    </source>
</reference>
<accession>E3PUV6</accession>
<protein>
    <submittedName>
        <fullName evidence="2">Putative conjugative transposon mobilization protein</fullName>
    </submittedName>
</protein>
<dbReference type="AlphaFoldDB" id="E3PUV6"/>
<evidence type="ECO:0000313" key="2">
    <source>
        <dbReference type="EMBL" id="CBH20436.1"/>
    </source>
</evidence>
<dbReference type="HOGENOM" id="CLU_031118_0_1_9"/>
<organism evidence="2 3">
    <name type="scientific">Acetoanaerobium sticklandii (strain ATCC 12662 / DSM 519 / JCM 1433 / CCUG 9281 / NCIMB 10654 / HF)</name>
    <name type="common">Clostridium sticklandii</name>
    <dbReference type="NCBI Taxonomy" id="499177"/>
    <lineage>
        <taxon>Bacteria</taxon>
        <taxon>Bacillati</taxon>
        <taxon>Bacillota</taxon>
        <taxon>Clostridia</taxon>
        <taxon>Peptostreptococcales</taxon>
        <taxon>Filifactoraceae</taxon>
        <taxon>Acetoanaerobium</taxon>
    </lineage>
</organism>
<name>E3PUV6_ACESD</name>
<dbReference type="KEGG" id="cst:CLOST_0306"/>
<dbReference type="InterPro" id="IPR005094">
    <property type="entry name" value="Endonuclease_MobA/VirD2"/>
</dbReference>
<evidence type="ECO:0000313" key="3">
    <source>
        <dbReference type="Proteomes" id="UP000007041"/>
    </source>
</evidence>
<proteinExistence type="predicted"/>
<dbReference type="Proteomes" id="UP000007041">
    <property type="component" value="Chromosome"/>
</dbReference>
<dbReference type="BioCyc" id="CSTI499177:GJE9-315-MONOMER"/>
<dbReference type="eggNOG" id="COG3843">
    <property type="taxonomic scope" value="Bacteria"/>
</dbReference>
<dbReference type="EMBL" id="FP565809">
    <property type="protein sequence ID" value="CBH20436.1"/>
    <property type="molecule type" value="Genomic_DNA"/>
</dbReference>
<dbReference type="STRING" id="1511.CLOST_0306"/>